<reference evidence="2" key="1">
    <citation type="submission" date="2015-06" db="EMBL/GenBank/DDBJ databases">
        <authorList>
            <person name="Joergensen T."/>
        </authorList>
    </citation>
    <scope>NUCLEOTIDE SEQUENCE</scope>
    <source>
        <plasmid evidence="2">pRGRH0082</plasmid>
    </source>
</reference>
<dbReference type="InterPro" id="IPR010093">
    <property type="entry name" value="SinI_DNA-bd"/>
</dbReference>
<dbReference type="SUPFAM" id="SSF46955">
    <property type="entry name" value="Putative DNA-binding domain"/>
    <property type="match status" value="1"/>
</dbReference>
<dbReference type="AlphaFoldDB" id="A0A0H5PVU1"/>
<evidence type="ECO:0000313" key="2">
    <source>
        <dbReference type="EMBL" id="CRY93856.1"/>
    </source>
</evidence>
<proteinExistence type="predicted"/>
<dbReference type="InterPro" id="IPR009061">
    <property type="entry name" value="DNA-bd_dom_put_sf"/>
</dbReference>
<name>A0A0H5PVU1_9ZZZZ</name>
<feature type="domain" description="Helix-turn-helix" evidence="1">
    <location>
        <begin position="9"/>
        <end position="55"/>
    </location>
</feature>
<dbReference type="Gene3D" id="1.10.1660.10">
    <property type="match status" value="1"/>
</dbReference>
<geneLocation type="plasmid" evidence="2">
    <name>pRGRH0082</name>
</geneLocation>
<protein>
    <recommendedName>
        <fullName evidence="1">Helix-turn-helix domain-containing protein</fullName>
    </recommendedName>
</protein>
<dbReference type="InterPro" id="IPR041657">
    <property type="entry name" value="HTH_17"/>
</dbReference>
<dbReference type="NCBIfam" id="TIGR01764">
    <property type="entry name" value="excise"/>
    <property type="match status" value="1"/>
</dbReference>
<accession>A0A0H5PVU1</accession>
<organism evidence="2">
    <name type="scientific">uncultured prokaryote</name>
    <dbReference type="NCBI Taxonomy" id="198431"/>
    <lineage>
        <taxon>unclassified sequences</taxon>
        <taxon>environmental samples</taxon>
    </lineage>
</organism>
<reference evidence="2" key="2">
    <citation type="submission" date="2015-07" db="EMBL/GenBank/DDBJ databases">
        <title>Plasmids, circular viruses and viroids from rat gut.</title>
        <authorList>
            <person name="Jorgensen T.J."/>
            <person name="Hansen M.A."/>
            <person name="Xu Z."/>
            <person name="Tabak M.A."/>
            <person name="Sorensen S.J."/>
            <person name="Hansen L.H."/>
        </authorList>
    </citation>
    <scope>NUCLEOTIDE SEQUENCE</scope>
    <source>
        <plasmid evidence="2">pRGRH0082</plasmid>
    </source>
</reference>
<dbReference type="EMBL" id="LN852773">
    <property type="protein sequence ID" value="CRY93856.1"/>
    <property type="molecule type" value="Genomic_DNA"/>
</dbReference>
<sequence length="69" mass="7775">MKDVLGIKLYTYDEVAEMLGVHPTSITRYTKEGRINATTIGKTKYIPEQEIKNFVLGKGNQAESKQEQA</sequence>
<evidence type="ECO:0000259" key="1">
    <source>
        <dbReference type="Pfam" id="PF12728"/>
    </source>
</evidence>
<keyword evidence="2" id="KW-0614">Plasmid</keyword>
<dbReference type="GO" id="GO:0003677">
    <property type="term" value="F:DNA binding"/>
    <property type="evidence" value="ECO:0007669"/>
    <property type="project" value="InterPro"/>
</dbReference>
<dbReference type="Pfam" id="PF12728">
    <property type="entry name" value="HTH_17"/>
    <property type="match status" value="1"/>
</dbReference>